<evidence type="ECO:0000256" key="1">
    <source>
        <dbReference type="SAM" id="Phobius"/>
    </source>
</evidence>
<feature type="transmembrane region" description="Helical" evidence="1">
    <location>
        <begin position="235"/>
        <end position="253"/>
    </location>
</feature>
<accession>A0ABU7MF97</accession>
<feature type="transmembrane region" description="Helical" evidence="1">
    <location>
        <begin position="118"/>
        <end position="134"/>
    </location>
</feature>
<sequence length="396" mass="42600">MVTTQRFVSLDVLRGVAILGTLATNIWIFTNVEGFVGYLDGDHGATGRWAIVETALQQLAQGKFLGLLTIMFGIGLAIQQQSAHRRGQSWPGAYPWRATLLFVDGTVNYFLFTEFDILMGYAATGLLVAYLLSARIRRQHIAIGVAIAVHLALLILVIAAVATAPPRTGNVPLSPNPYADGSFVDLVVFRAENMALFRAEVILILPMSIALFLLGAALLRAGILEPRGDRLRRRLIFLGFGFALPLDIVAGVFGGDAGLILGRYGFAPGVALAILAAIAGFYARGRTPGVIGRALSPIGRTALSCYVFQNALAGAVCYGWGLGLAARLDPTTVVPATIALFVAITVVMMLGSHLWLTRFERGPLEWLWHRGYERLASTSPRRDAEHADHTTADSSS</sequence>
<dbReference type="InterPro" id="IPR052529">
    <property type="entry name" value="Bact_Transport_Assoc"/>
</dbReference>
<reference evidence="3 4" key="1">
    <citation type="submission" date="2024-01" db="EMBL/GenBank/DDBJ databases">
        <title>Draft genome sequence of Gordonia sp. LSe1-13.</title>
        <authorList>
            <person name="Suphannarot A."/>
            <person name="Mingma R."/>
        </authorList>
    </citation>
    <scope>NUCLEOTIDE SEQUENCE [LARGE SCALE GENOMIC DNA]</scope>
    <source>
        <strain evidence="3 4">LSe1-13</strain>
    </source>
</reference>
<organism evidence="3 4">
    <name type="scientific">Gordonia sesuvii</name>
    <dbReference type="NCBI Taxonomy" id="3116777"/>
    <lineage>
        <taxon>Bacteria</taxon>
        <taxon>Bacillati</taxon>
        <taxon>Actinomycetota</taxon>
        <taxon>Actinomycetes</taxon>
        <taxon>Mycobacteriales</taxon>
        <taxon>Gordoniaceae</taxon>
        <taxon>Gordonia</taxon>
    </lineage>
</organism>
<keyword evidence="1" id="KW-0472">Membrane</keyword>
<evidence type="ECO:0000313" key="3">
    <source>
        <dbReference type="EMBL" id="MEE3851473.1"/>
    </source>
</evidence>
<gene>
    <name evidence="3" type="ORF">VZC37_14095</name>
</gene>
<feature type="transmembrane region" description="Helical" evidence="1">
    <location>
        <begin position="333"/>
        <end position="356"/>
    </location>
</feature>
<feature type="domain" description="DUF418" evidence="2">
    <location>
        <begin position="219"/>
        <end position="371"/>
    </location>
</feature>
<keyword evidence="1" id="KW-1133">Transmembrane helix</keyword>
<dbReference type="InterPro" id="IPR007349">
    <property type="entry name" value="DUF418"/>
</dbReference>
<dbReference type="PANTHER" id="PTHR30590:SF2">
    <property type="entry name" value="INNER MEMBRANE PROTEIN"/>
    <property type="match status" value="1"/>
</dbReference>
<dbReference type="RefSeq" id="WP_330433729.1">
    <property type="nucleotide sequence ID" value="NZ_JAZDUF010000004.1"/>
</dbReference>
<feature type="transmembrane region" description="Helical" evidence="1">
    <location>
        <begin position="12"/>
        <end position="30"/>
    </location>
</feature>
<evidence type="ECO:0000313" key="4">
    <source>
        <dbReference type="Proteomes" id="UP001347146"/>
    </source>
</evidence>
<feature type="transmembrane region" description="Helical" evidence="1">
    <location>
        <begin position="141"/>
        <end position="164"/>
    </location>
</feature>
<feature type="transmembrane region" description="Helical" evidence="1">
    <location>
        <begin position="265"/>
        <end position="283"/>
    </location>
</feature>
<name>A0ABU7MF97_9ACTN</name>
<keyword evidence="1" id="KW-0812">Transmembrane</keyword>
<evidence type="ECO:0000259" key="2">
    <source>
        <dbReference type="Pfam" id="PF04235"/>
    </source>
</evidence>
<comment type="caution">
    <text evidence="3">The sequence shown here is derived from an EMBL/GenBank/DDBJ whole genome shotgun (WGS) entry which is preliminary data.</text>
</comment>
<dbReference type="Proteomes" id="UP001347146">
    <property type="component" value="Unassembled WGS sequence"/>
</dbReference>
<feature type="transmembrane region" description="Helical" evidence="1">
    <location>
        <begin position="303"/>
        <end position="321"/>
    </location>
</feature>
<feature type="transmembrane region" description="Helical" evidence="1">
    <location>
        <begin position="201"/>
        <end position="223"/>
    </location>
</feature>
<dbReference type="EMBL" id="JAZDUF010000004">
    <property type="protein sequence ID" value="MEE3851473.1"/>
    <property type="molecule type" value="Genomic_DNA"/>
</dbReference>
<proteinExistence type="predicted"/>
<dbReference type="PANTHER" id="PTHR30590">
    <property type="entry name" value="INNER MEMBRANE PROTEIN"/>
    <property type="match status" value="1"/>
</dbReference>
<keyword evidence="4" id="KW-1185">Reference proteome</keyword>
<protein>
    <submittedName>
        <fullName evidence="3">DUF418 domain-containing protein</fullName>
    </submittedName>
</protein>
<dbReference type="Pfam" id="PF04235">
    <property type="entry name" value="DUF418"/>
    <property type="match status" value="1"/>
</dbReference>